<dbReference type="EMBL" id="JAULUE010002048">
    <property type="protein sequence ID" value="KAK5909122.1"/>
    <property type="molecule type" value="Genomic_DNA"/>
</dbReference>
<sequence length="107" mass="11745">MPCIRDPGLSRTLQVQFHAPLRTERTDHTCGGSYVLLLQTCASLFTHHQGPVAAPTQQGHFREGPSLHMNPRAAWGTEGCQHALRTGLLKRSAASGQLARVYDRSEV</sequence>
<proteinExistence type="predicted"/>
<protein>
    <submittedName>
        <fullName evidence="1">Uncharacterized protein</fullName>
    </submittedName>
</protein>
<accession>A0AAN8CSC7</accession>
<keyword evidence="2" id="KW-1185">Reference proteome</keyword>
<organism evidence="1 2">
    <name type="scientific">Champsocephalus esox</name>
    <name type="common">pike icefish</name>
    <dbReference type="NCBI Taxonomy" id="159716"/>
    <lineage>
        <taxon>Eukaryota</taxon>
        <taxon>Metazoa</taxon>
        <taxon>Chordata</taxon>
        <taxon>Craniata</taxon>
        <taxon>Vertebrata</taxon>
        <taxon>Euteleostomi</taxon>
        <taxon>Actinopterygii</taxon>
        <taxon>Neopterygii</taxon>
        <taxon>Teleostei</taxon>
        <taxon>Neoteleostei</taxon>
        <taxon>Acanthomorphata</taxon>
        <taxon>Eupercaria</taxon>
        <taxon>Perciformes</taxon>
        <taxon>Notothenioidei</taxon>
        <taxon>Channichthyidae</taxon>
        <taxon>Champsocephalus</taxon>
    </lineage>
</organism>
<name>A0AAN8CSC7_9TELE</name>
<evidence type="ECO:0000313" key="2">
    <source>
        <dbReference type="Proteomes" id="UP001335648"/>
    </source>
</evidence>
<evidence type="ECO:0000313" key="1">
    <source>
        <dbReference type="EMBL" id="KAK5909122.1"/>
    </source>
</evidence>
<dbReference type="Proteomes" id="UP001335648">
    <property type="component" value="Unassembled WGS sequence"/>
</dbReference>
<gene>
    <name evidence="1" type="ORF">CesoFtcFv8_003081</name>
</gene>
<reference evidence="1 2" key="1">
    <citation type="journal article" date="2023" name="Mol. Biol. Evol.">
        <title>Genomics of Secondarily Temperate Adaptation in the Only Non-Antarctic Icefish.</title>
        <authorList>
            <person name="Rivera-Colon A.G."/>
            <person name="Rayamajhi N."/>
            <person name="Minhas B.F."/>
            <person name="Madrigal G."/>
            <person name="Bilyk K.T."/>
            <person name="Yoon V."/>
            <person name="Hune M."/>
            <person name="Gregory S."/>
            <person name="Cheng C.H.C."/>
            <person name="Catchen J.M."/>
        </authorList>
    </citation>
    <scope>NUCLEOTIDE SEQUENCE [LARGE SCALE GENOMIC DNA]</scope>
    <source>
        <strain evidence="1">JC2023a</strain>
    </source>
</reference>
<dbReference type="AlphaFoldDB" id="A0AAN8CSC7"/>
<comment type="caution">
    <text evidence="1">The sequence shown here is derived from an EMBL/GenBank/DDBJ whole genome shotgun (WGS) entry which is preliminary data.</text>
</comment>